<evidence type="ECO:0000313" key="7">
    <source>
        <dbReference type="EMBL" id="VVC76619.1"/>
    </source>
</evidence>
<dbReference type="Proteomes" id="UP000324194">
    <property type="component" value="Chromosome 1"/>
</dbReference>
<evidence type="ECO:0000256" key="4">
    <source>
        <dbReference type="ARBA" id="ARBA00048782"/>
    </source>
</evidence>
<evidence type="ECO:0000259" key="6">
    <source>
        <dbReference type="Pfam" id="PF01625"/>
    </source>
</evidence>
<dbReference type="OrthoDB" id="4174719at2"/>
<dbReference type="EC" id="1.8.4.11" evidence="5"/>
<evidence type="ECO:0000256" key="5">
    <source>
        <dbReference type="HAMAP-Rule" id="MF_01401"/>
    </source>
</evidence>
<name>A0A5E4PHX8_9COXI</name>
<proteinExistence type="inferred from homology"/>
<dbReference type="PANTHER" id="PTHR42799:SF2">
    <property type="entry name" value="MITOCHONDRIAL PEPTIDE METHIONINE SULFOXIDE REDUCTASE"/>
    <property type="match status" value="1"/>
</dbReference>
<dbReference type="GO" id="GO:0034599">
    <property type="term" value="P:cellular response to oxidative stress"/>
    <property type="evidence" value="ECO:0007669"/>
    <property type="project" value="TreeGrafter"/>
</dbReference>
<dbReference type="RefSeq" id="WP_148339927.1">
    <property type="nucleotide sequence ID" value="NZ_LR699119.1"/>
</dbReference>
<dbReference type="HAMAP" id="MF_01401">
    <property type="entry name" value="MsrA"/>
    <property type="match status" value="1"/>
</dbReference>
<keyword evidence="8" id="KW-1185">Reference proteome</keyword>
<comment type="catalytic activity">
    <reaction evidence="3 5">
        <text>L-methionyl-[protein] + [thioredoxin]-disulfide + H2O = L-methionyl-(S)-S-oxide-[protein] + [thioredoxin]-dithiol</text>
        <dbReference type="Rhea" id="RHEA:14217"/>
        <dbReference type="Rhea" id="RHEA-COMP:10698"/>
        <dbReference type="Rhea" id="RHEA-COMP:10700"/>
        <dbReference type="Rhea" id="RHEA-COMP:12313"/>
        <dbReference type="Rhea" id="RHEA-COMP:12315"/>
        <dbReference type="ChEBI" id="CHEBI:15377"/>
        <dbReference type="ChEBI" id="CHEBI:16044"/>
        <dbReference type="ChEBI" id="CHEBI:29950"/>
        <dbReference type="ChEBI" id="CHEBI:44120"/>
        <dbReference type="ChEBI" id="CHEBI:50058"/>
        <dbReference type="EC" id="1.8.4.11"/>
    </reaction>
</comment>
<evidence type="ECO:0000256" key="1">
    <source>
        <dbReference type="ARBA" id="ARBA00005591"/>
    </source>
</evidence>
<dbReference type="KEGG" id="asip:AQUSIP_19420"/>
<dbReference type="SUPFAM" id="SSF55068">
    <property type="entry name" value="Peptide methionine sulfoxide reductase"/>
    <property type="match status" value="1"/>
</dbReference>
<dbReference type="InterPro" id="IPR050162">
    <property type="entry name" value="MsrA_MetSO_reductase"/>
</dbReference>
<gene>
    <name evidence="5 7" type="primary">msrA</name>
    <name evidence="7" type="ORF">AQUSIP_19420</name>
</gene>
<evidence type="ECO:0000256" key="2">
    <source>
        <dbReference type="ARBA" id="ARBA00023002"/>
    </source>
</evidence>
<dbReference type="GO" id="GO:0033744">
    <property type="term" value="F:L-methionine:thioredoxin-disulfide S-oxidoreductase activity"/>
    <property type="evidence" value="ECO:0007669"/>
    <property type="project" value="RHEA"/>
</dbReference>
<evidence type="ECO:0000256" key="3">
    <source>
        <dbReference type="ARBA" id="ARBA00047806"/>
    </source>
</evidence>
<dbReference type="GO" id="GO:0008113">
    <property type="term" value="F:peptide-methionine (S)-S-oxide reductase activity"/>
    <property type="evidence" value="ECO:0007669"/>
    <property type="project" value="UniProtKB-UniRule"/>
</dbReference>
<keyword evidence="2 5" id="KW-0560">Oxidoreductase</keyword>
<feature type="active site" evidence="5">
    <location>
        <position position="40"/>
    </location>
</feature>
<feature type="domain" description="Peptide methionine sulphoxide reductase MsrA" evidence="6">
    <location>
        <begin position="33"/>
        <end position="182"/>
    </location>
</feature>
<sequence length="202" mass="23097">MDTIKTLTAFLLSAFIFLFPTDIFSAQKPKTETAVFAGGCFWTMQFDFDQVPGVVNTTVGYSGGTTPHPTYEQVESGDSGHYESIEVVYNPAKVTYQQLLEIYWHNIDPTNANGQFCDSGNQYRPVIFYSSPEQKKLASESKQQLIKSGRFTKVVTQILPMKAFYPAEAYHQKFYRNHASRYDLYRKGCGRDYQLQKLWGTQ</sequence>
<dbReference type="GO" id="GO:0005737">
    <property type="term" value="C:cytoplasm"/>
    <property type="evidence" value="ECO:0007669"/>
    <property type="project" value="TreeGrafter"/>
</dbReference>
<dbReference type="InterPro" id="IPR002569">
    <property type="entry name" value="Met_Sox_Rdtase_MsrA_dom"/>
</dbReference>
<dbReference type="NCBIfam" id="TIGR00401">
    <property type="entry name" value="msrA"/>
    <property type="match status" value="1"/>
</dbReference>
<organism evidence="7 8">
    <name type="scientific">Aquicella siphonis</name>
    <dbReference type="NCBI Taxonomy" id="254247"/>
    <lineage>
        <taxon>Bacteria</taxon>
        <taxon>Pseudomonadati</taxon>
        <taxon>Pseudomonadota</taxon>
        <taxon>Gammaproteobacteria</taxon>
        <taxon>Legionellales</taxon>
        <taxon>Coxiellaceae</taxon>
        <taxon>Aquicella</taxon>
    </lineage>
</organism>
<dbReference type="PANTHER" id="PTHR42799">
    <property type="entry name" value="MITOCHONDRIAL PEPTIDE METHIONINE SULFOXIDE REDUCTASE"/>
    <property type="match status" value="1"/>
</dbReference>
<dbReference type="AlphaFoldDB" id="A0A5E4PHX8"/>
<comment type="function">
    <text evidence="5">Has an important function as a repair enzyme for proteins that have been inactivated by oxidation. Catalyzes the reversible oxidation-reduction of methionine sulfoxide in proteins to methionine.</text>
</comment>
<dbReference type="InterPro" id="IPR036509">
    <property type="entry name" value="Met_Sox_Rdtase_MsrA_sf"/>
</dbReference>
<accession>A0A5E4PHX8</accession>
<dbReference type="EMBL" id="LR699119">
    <property type="protein sequence ID" value="VVC76619.1"/>
    <property type="molecule type" value="Genomic_DNA"/>
</dbReference>
<evidence type="ECO:0000313" key="8">
    <source>
        <dbReference type="Proteomes" id="UP000324194"/>
    </source>
</evidence>
<comment type="similarity">
    <text evidence="1 5">Belongs to the MsrA Met sulfoxide reductase family.</text>
</comment>
<reference evidence="7 8" key="1">
    <citation type="submission" date="2019-08" db="EMBL/GenBank/DDBJ databases">
        <authorList>
            <person name="Guy L."/>
        </authorList>
    </citation>
    <scope>NUCLEOTIDE SEQUENCE [LARGE SCALE GENOMIC DNA]</scope>
    <source>
        <strain evidence="7 8">SGT-108</strain>
    </source>
</reference>
<comment type="catalytic activity">
    <reaction evidence="4 5">
        <text>[thioredoxin]-disulfide + L-methionine + H2O = L-methionine (S)-S-oxide + [thioredoxin]-dithiol</text>
        <dbReference type="Rhea" id="RHEA:19993"/>
        <dbReference type="Rhea" id="RHEA-COMP:10698"/>
        <dbReference type="Rhea" id="RHEA-COMP:10700"/>
        <dbReference type="ChEBI" id="CHEBI:15377"/>
        <dbReference type="ChEBI" id="CHEBI:29950"/>
        <dbReference type="ChEBI" id="CHEBI:50058"/>
        <dbReference type="ChEBI" id="CHEBI:57844"/>
        <dbReference type="ChEBI" id="CHEBI:58772"/>
        <dbReference type="EC" id="1.8.4.11"/>
    </reaction>
</comment>
<dbReference type="Pfam" id="PF01625">
    <property type="entry name" value="PMSR"/>
    <property type="match status" value="1"/>
</dbReference>
<dbReference type="Gene3D" id="3.30.1060.10">
    <property type="entry name" value="Peptide methionine sulphoxide reductase MsrA"/>
    <property type="match status" value="1"/>
</dbReference>
<protein>
    <recommendedName>
        <fullName evidence="5">Peptide methionine sulfoxide reductase MsrA</fullName>
        <shortName evidence="5">Protein-methionine-S-oxide reductase</shortName>
        <ecNumber evidence="5">1.8.4.11</ecNumber>
    </recommendedName>
    <alternativeName>
        <fullName evidence="5">Peptide-methionine (S)-S-oxide reductase</fullName>
        <shortName evidence="5">Peptide Met(O) reductase</shortName>
    </alternativeName>
</protein>